<protein>
    <submittedName>
        <fullName evidence="6">Creatininase family protein</fullName>
    </submittedName>
</protein>
<dbReference type="InterPro" id="IPR003785">
    <property type="entry name" value="Creatininase/forma_Hydrolase"/>
</dbReference>
<evidence type="ECO:0000256" key="5">
    <source>
        <dbReference type="ARBA" id="ARBA00024029"/>
    </source>
</evidence>
<evidence type="ECO:0000256" key="3">
    <source>
        <dbReference type="ARBA" id="ARBA00022801"/>
    </source>
</evidence>
<dbReference type="Proteomes" id="UP000283832">
    <property type="component" value="Unassembled WGS sequence"/>
</dbReference>
<comment type="caution">
    <text evidence="6">The sequence shown here is derived from an EMBL/GenBank/DDBJ whole genome shotgun (WGS) entry which is preliminary data.</text>
</comment>
<keyword evidence="2" id="KW-0479">Metal-binding</keyword>
<dbReference type="Pfam" id="PF02633">
    <property type="entry name" value="Creatininase"/>
    <property type="match status" value="1"/>
</dbReference>
<dbReference type="GO" id="GO:0046872">
    <property type="term" value="F:metal ion binding"/>
    <property type="evidence" value="ECO:0007669"/>
    <property type="project" value="UniProtKB-KW"/>
</dbReference>
<dbReference type="GO" id="GO:0009231">
    <property type="term" value="P:riboflavin biosynthetic process"/>
    <property type="evidence" value="ECO:0007669"/>
    <property type="project" value="TreeGrafter"/>
</dbReference>
<name>A0A418MYK0_9ACTN</name>
<evidence type="ECO:0000256" key="2">
    <source>
        <dbReference type="ARBA" id="ARBA00022723"/>
    </source>
</evidence>
<dbReference type="PANTHER" id="PTHR35005:SF1">
    <property type="entry name" value="2-AMINO-5-FORMYLAMINO-6-RIBOSYLAMINOPYRIMIDIN-4(3H)-ONE 5'-MONOPHOSPHATE DEFORMYLASE"/>
    <property type="match status" value="1"/>
</dbReference>
<evidence type="ECO:0000313" key="7">
    <source>
        <dbReference type="Proteomes" id="UP000283832"/>
    </source>
</evidence>
<dbReference type="AlphaFoldDB" id="A0A418MYK0"/>
<reference evidence="6 7" key="1">
    <citation type="submission" date="2018-08" db="EMBL/GenBank/DDBJ databases">
        <title>Jishengella sp. nov., isolated from a root of Azadirachta indica A. Juss. var. siamensis Valenton.</title>
        <authorList>
            <person name="Kuncharoen N."/>
            <person name="Tanasupawat S."/>
            <person name="Kudo T."/>
            <person name="Ohkuma M."/>
        </authorList>
    </citation>
    <scope>NUCLEOTIDE SEQUENCE [LARGE SCALE GENOMIC DNA]</scope>
    <source>
        <strain evidence="6 7">AZ1-13</strain>
    </source>
</reference>
<proteinExistence type="inferred from homology"/>
<comment type="cofactor">
    <cofactor evidence="1">
        <name>Zn(2+)</name>
        <dbReference type="ChEBI" id="CHEBI:29105"/>
    </cofactor>
</comment>
<evidence type="ECO:0000256" key="4">
    <source>
        <dbReference type="ARBA" id="ARBA00022833"/>
    </source>
</evidence>
<dbReference type="RefSeq" id="WP_119573825.1">
    <property type="nucleotide sequence ID" value="NZ_QXEC01000004.1"/>
</dbReference>
<dbReference type="Gene3D" id="3.40.50.10310">
    <property type="entry name" value="Creatininase"/>
    <property type="match status" value="1"/>
</dbReference>
<organism evidence="6 7">
    <name type="scientific">Micromonospora radicis</name>
    <dbReference type="NCBI Taxonomy" id="1894971"/>
    <lineage>
        <taxon>Bacteria</taxon>
        <taxon>Bacillati</taxon>
        <taxon>Actinomycetota</taxon>
        <taxon>Actinomycetes</taxon>
        <taxon>Micromonosporales</taxon>
        <taxon>Micromonosporaceae</taxon>
        <taxon>Micromonospora</taxon>
    </lineage>
</organism>
<keyword evidence="4" id="KW-0862">Zinc</keyword>
<evidence type="ECO:0000313" key="6">
    <source>
        <dbReference type="EMBL" id="RIV40017.1"/>
    </source>
</evidence>
<accession>A0A418MYK0</accession>
<keyword evidence="7" id="KW-1185">Reference proteome</keyword>
<dbReference type="InterPro" id="IPR024087">
    <property type="entry name" value="Creatininase-like_sf"/>
</dbReference>
<gene>
    <name evidence="6" type="ORF">D2L64_06760</name>
</gene>
<dbReference type="PANTHER" id="PTHR35005">
    <property type="entry name" value="3-DEHYDRO-SCYLLO-INOSOSE HYDROLASE"/>
    <property type="match status" value="1"/>
</dbReference>
<comment type="similarity">
    <text evidence="5">Belongs to the creatininase superfamily.</text>
</comment>
<dbReference type="OrthoDB" id="9801445at2"/>
<keyword evidence="3" id="KW-0378">Hydrolase</keyword>
<evidence type="ECO:0000256" key="1">
    <source>
        <dbReference type="ARBA" id="ARBA00001947"/>
    </source>
</evidence>
<dbReference type="GO" id="GO:0016811">
    <property type="term" value="F:hydrolase activity, acting on carbon-nitrogen (but not peptide) bonds, in linear amides"/>
    <property type="evidence" value="ECO:0007669"/>
    <property type="project" value="TreeGrafter"/>
</dbReference>
<dbReference type="SUPFAM" id="SSF102215">
    <property type="entry name" value="Creatininase"/>
    <property type="match status" value="1"/>
</dbReference>
<sequence>MNDVNISVFAGTMAEMTHEALVVAAERRSAVLLPIGVIEAHGPHLPLGVDAYGSYTLARLVRERLIAAGLPVVVAPPFYWGVNQVTDAFPGSFRVRPEISGAMLDDIVTSIHQDGFDQVFLVNHHGDPNHAAMILGVLESQHAAGRTGVTWLAAPDVLERFGRDPREPYWTVYPKPERLATFQRGDVLNVHGHDLETAMMRRWYGPLVNEDRLGGLEPTSQLTREDLAVWRNGGEKARALTPLAFFGDPHPRDPELSDAYELEADSMAEAVRRRLS</sequence>
<dbReference type="EMBL" id="QXEC01000004">
    <property type="protein sequence ID" value="RIV40017.1"/>
    <property type="molecule type" value="Genomic_DNA"/>
</dbReference>